<dbReference type="RefSeq" id="WP_106672232.1">
    <property type="nucleotide sequence ID" value="NZ_BMFE01000001.1"/>
</dbReference>
<dbReference type="Proteomes" id="UP000238385">
    <property type="component" value="Unassembled WGS sequence"/>
</dbReference>
<evidence type="ECO:0000313" key="2">
    <source>
        <dbReference type="EMBL" id="PSF07642.1"/>
    </source>
</evidence>
<evidence type="ECO:0000313" key="3">
    <source>
        <dbReference type="Proteomes" id="UP000238385"/>
    </source>
</evidence>
<comment type="caution">
    <text evidence="2">The sequence shown here is derived from an EMBL/GenBank/DDBJ whole genome shotgun (WGS) entry which is preliminary data.</text>
</comment>
<protein>
    <recommendedName>
        <fullName evidence="4">Lipoprotein</fullName>
    </recommendedName>
</protein>
<keyword evidence="3" id="KW-1185">Reference proteome</keyword>
<sequence>MFKRTYGSGLSATIICASLVLSACGGGGGSGGSSSSGGDASTLKAGLYEAKVEYVNGASSQTAVTYLSPAGDFTSVFRGGAGVSIGKLAFDTTRISGVSSDYRQLGPEQLDPTGFVEDKGTQEGTINGTISSQGSATFSTTDAADQVNTNVTLQRQNLISDVGISLKRTSGTYVKGESEVALTIGADGSLDAQYYTQTTGCQLVGIEALSVPDASINVFDINYTMSNCTNDNRNGEYSGVGYFIPMNNQQMRVVFATHNGKVAMRFSGAK</sequence>
<feature type="chain" id="PRO_5015585406" description="Lipoprotein" evidence="1">
    <location>
        <begin position="24"/>
        <end position="270"/>
    </location>
</feature>
<proteinExistence type="predicted"/>
<dbReference type="EMBL" id="PXNN01000014">
    <property type="protein sequence ID" value="PSF07642.1"/>
    <property type="molecule type" value="Genomic_DNA"/>
</dbReference>
<evidence type="ECO:0008006" key="4">
    <source>
        <dbReference type="Google" id="ProtNLM"/>
    </source>
</evidence>
<organism evidence="2 3">
    <name type="scientific">Marinobacter halophilus</name>
    <dbReference type="NCBI Taxonomy" id="1323740"/>
    <lineage>
        <taxon>Bacteria</taxon>
        <taxon>Pseudomonadati</taxon>
        <taxon>Pseudomonadota</taxon>
        <taxon>Gammaproteobacteria</taxon>
        <taxon>Pseudomonadales</taxon>
        <taxon>Marinobacteraceae</taxon>
        <taxon>Marinobacter</taxon>
    </lineage>
</organism>
<keyword evidence="1" id="KW-0732">Signal</keyword>
<reference evidence="2 3" key="1">
    <citation type="submission" date="2018-03" db="EMBL/GenBank/DDBJ databases">
        <title>Marinobacter brunus sp. nov., a marine bacterium of Gamma-proteobacteria isolated from the surface seawater of the South China Sea.</title>
        <authorList>
            <person name="Cheng H."/>
            <person name="Wu Y.-H."/>
            <person name="Xamxidin M."/>
            <person name="Xu X.-W."/>
        </authorList>
    </citation>
    <scope>NUCLEOTIDE SEQUENCE [LARGE SCALE GENOMIC DNA]</scope>
    <source>
        <strain evidence="2 3">JCM 30472</strain>
    </source>
</reference>
<dbReference type="OrthoDB" id="6363975at2"/>
<dbReference type="PROSITE" id="PS51257">
    <property type="entry name" value="PROKAR_LIPOPROTEIN"/>
    <property type="match status" value="1"/>
</dbReference>
<feature type="signal peptide" evidence="1">
    <location>
        <begin position="1"/>
        <end position="23"/>
    </location>
</feature>
<accession>A0A2T1KDM1</accession>
<evidence type="ECO:0000256" key="1">
    <source>
        <dbReference type="SAM" id="SignalP"/>
    </source>
</evidence>
<dbReference type="AlphaFoldDB" id="A0A2T1KDM1"/>
<name>A0A2T1KDM1_9GAMM</name>
<gene>
    <name evidence="2" type="ORF">C7H08_12160</name>
</gene>